<dbReference type="EMBL" id="WHWB01019383">
    <property type="protein sequence ID" value="KAJ7428710.1"/>
    <property type="molecule type" value="Genomic_DNA"/>
</dbReference>
<dbReference type="PANTHER" id="PTHR33332">
    <property type="entry name" value="REVERSE TRANSCRIPTASE DOMAIN-CONTAINING PROTEIN"/>
    <property type="match status" value="1"/>
</dbReference>
<organism evidence="1 2">
    <name type="scientific">Willisornis vidua</name>
    <name type="common">Xingu scale-backed antbird</name>
    <dbReference type="NCBI Taxonomy" id="1566151"/>
    <lineage>
        <taxon>Eukaryota</taxon>
        <taxon>Metazoa</taxon>
        <taxon>Chordata</taxon>
        <taxon>Craniata</taxon>
        <taxon>Vertebrata</taxon>
        <taxon>Euteleostomi</taxon>
        <taxon>Archelosauria</taxon>
        <taxon>Archosauria</taxon>
        <taxon>Dinosauria</taxon>
        <taxon>Saurischia</taxon>
        <taxon>Theropoda</taxon>
        <taxon>Coelurosauria</taxon>
        <taxon>Aves</taxon>
        <taxon>Neognathae</taxon>
        <taxon>Neoaves</taxon>
        <taxon>Telluraves</taxon>
        <taxon>Australaves</taxon>
        <taxon>Passeriformes</taxon>
        <taxon>Thamnophilidae</taxon>
        <taxon>Willisornis</taxon>
    </lineage>
</organism>
<evidence type="ECO:0000313" key="2">
    <source>
        <dbReference type="Proteomes" id="UP001145742"/>
    </source>
</evidence>
<name>A0ABQ9DUV9_9PASS</name>
<evidence type="ECO:0008006" key="3">
    <source>
        <dbReference type="Google" id="ProtNLM"/>
    </source>
</evidence>
<gene>
    <name evidence="1" type="ORF">WISP_00935</name>
</gene>
<evidence type="ECO:0000313" key="1">
    <source>
        <dbReference type="EMBL" id="KAJ7428710.1"/>
    </source>
</evidence>
<comment type="caution">
    <text evidence="1">The sequence shown here is derived from an EMBL/GenBank/DDBJ whole genome shotgun (WGS) entry which is preliminary data.</text>
</comment>
<accession>A0ABQ9DUV9</accession>
<sequence length="161" mass="18239">MAPSWEGVSTCWDLDRLERWADSNGMKFNMAKCRVLHFGHNNPLRCYRLATEWLESSRAERDLGILIDRKLSMSQQCAQVAKKASEILAWIKNSVASRTRAVTLALDSASVRPHLEYCVQLWAPQFRKDLEGLEGVHRRATRLEKGLEQVLWGEAEGAGGV</sequence>
<protein>
    <recommendedName>
        <fullName evidence="3">Reverse transcriptase domain-containing protein</fullName>
    </recommendedName>
</protein>
<dbReference type="Proteomes" id="UP001145742">
    <property type="component" value="Unassembled WGS sequence"/>
</dbReference>
<proteinExistence type="predicted"/>
<keyword evidence="2" id="KW-1185">Reference proteome</keyword>
<reference evidence="1" key="1">
    <citation type="submission" date="2019-10" db="EMBL/GenBank/DDBJ databases">
        <authorList>
            <person name="Soares A.E.R."/>
            <person name="Aleixo A."/>
            <person name="Schneider P."/>
            <person name="Miyaki C.Y."/>
            <person name="Schneider M.P."/>
            <person name="Mello C."/>
            <person name="Vasconcelos A.T.R."/>
        </authorList>
    </citation>
    <scope>NUCLEOTIDE SEQUENCE</scope>
    <source>
        <tissue evidence="1">Muscle</tissue>
    </source>
</reference>